<evidence type="ECO:0000256" key="1">
    <source>
        <dbReference type="SAM" id="SignalP"/>
    </source>
</evidence>
<dbReference type="OrthoDB" id="4412202at2"/>
<dbReference type="eggNOG" id="COG3187">
    <property type="taxonomic scope" value="Bacteria"/>
</dbReference>
<dbReference type="RefSeq" id="WP_005288596.1">
    <property type="nucleotide sequence ID" value="NZ_CM000961.1"/>
</dbReference>
<dbReference type="STRING" id="585529.HMPREF0291_10893"/>
<feature type="signal peptide" evidence="1">
    <location>
        <begin position="1"/>
        <end position="27"/>
    </location>
</feature>
<dbReference type="AlphaFoldDB" id="D7WA18"/>
<name>D7WA18_9CORY</name>
<evidence type="ECO:0000313" key="3">
    <source>
        <dbReference type="Proteomes" id="UP000004208"/>
    </source>
</evidence>
<evidence type="ECO:0000313" key="2">
    <source>
        <dbReference type="EMBL" id="EFK55635.1"/>
    </source>
</evidence>
<comment type="caution">
    <text evidence="2">The sequence shown here is derived from an EMBL/GenBank/DDBJ whole genome shotgun (WGS) entry which is preliminary data.</text>
</comment>
<dbReference type="Proteomes" id="UP000004208">
    <property type="component" value="Unassembled WGS sequence"/>
</dbReference>
<reference evidence="2" key="1">
    <citation type="submission" date="2010-06" db="EMBL/GenBank/DDBJ databases">
        <authorList>
            <person name="Muzny D."/>
            <person name="Qin X."/>
            <person name="Buhay C."/>
            <person name="Dugan-Rocha S."/>
            <person name="Ding Y."/>
            <person name="Chen G."/>
            <person name="Hawes A."/>
            <person name="Holder M."/>
            <person name="Jhangiani S."/>
            <person name="Johnson A."/>
            <person name="Khan Z."/>
            <person name="Li Z."/>
            <person name="Liu W."/>
            <person name="Liu X."/>
            <person name="Perez L."/>
            <person name="Shen H."/>
            <person name="Wang Q."/>
            <person name="Watt J."/>
            <person name="Xi L."/>
            <person name="Xin Y."/>
            <person name="Zhou J."/>
            <person name="Deng J."/>
            <person name="Jiang H."/>
            <person name="Liu Y."/>
            <person name="Qu J."/>
            <person name="Song X.-Z."/>
            <person name="Zhang L."/>
            <person name="Villasana D."/>
            <person name="Johnson A."/>
            <person name="Liu J."/>
            <person name="Liyanage D."/>
            <person name="Lorensuhewa L."/>
            <person name="Robinson T."/>
            <person name="Song A."/>
            <person name="Song B.-B."/>
            <person name="Dinh H."/>
            <person name="Thornton R."/>
            <person name="Coyle M."/>
            <person name="Francisco L."/>
            <person name="Jackson L."/>
            <person name="Javaid M."/>
            <person name="Korchina V."/>
            <person name="Kovar C."/>
            <person name="Mata R."/>
            <person name="Mathew T."/>
            <person name="Ngo R."/>
            <person name="Nguyen L."/>
            <person name="Nguyen N."/>
            <person name="Okwuonu G."/>
            <person name="Ongeri F."/>
            <person name="Pham C."/>
            <person name="Simmons D."/>
            <person name="Wilczek-Boney K."/>
            <person name="Hale W."/>
            <person name="Jakkamsetti A."/>
            <person name="Pham P."/>
            <person name="Ruth R."/>
            <person name="San Lucas F."/>
            <person name="Warren J."/>
            <person name="Zhang J."/>
            <person name="Zhao Z."/>
            <person name="Zhou C."/>
            <person name="Zhu D."/>
            <person name="Lee S."/>
            <person name="Bess C."/>
            <person name="Blankenburg K."/>
            <person name="Forbes L."/>
            <person name="Fu Q."/>
            <person name="Gubbala S."/>
            <person name="Hirani K."/>
            <person name="Jayaseelan J.C."/>
            <person name="Lara F."/>
            <person name="Munidasa M."/>
            <person name="Palculict T."/>
            <person name="Patil S."/>
            <person name="Pu L.-L."/>
            <person name="Saada N."/>
            <person name="Tang L."/>
            <person name="Weissenberger G."/>
            <person name="Zhu Y."/>
            <person name="Hemphill L."/>
            <person name="Shang Y."/>
            <person name="Youmans B."/>
            <person name="Ayvaz T."/>
            <person name="Ross M."/>
            <person name="Santibanez J."/>
            <person name="Aqrawi P."/>
            <person name="Gross S."/>
            <person name="Joshi V."/>
            <person name="Fowler G."/>
            <person name="Nazareth L."/>
            <person name="Reid J."/>
            <person name="Worley K."/>
            <person name="Petrosino J."/>
            <person name="Highlander S."/>
            <person name="Gibbs R."/>
        </authorList>
    </citation>
    <scope>NUCLEOTIDE SEQUENCE [LARGE SCALE GENOMIC DNA]</scope>
    <source>
        <strain evidence="2">ATCC 33030</strain>
    </source>
</reference>
<gene>
    <name evidence="2" type="ORF">HMPREF0291_10893</name>
</gene>
<protein>
    <recommendedName>
        <fullName evidence="4">DUF306 domain-containing protein</fullName>
    </recommendedName>
</protein>
<accession>D7WA18</accession>
<dbReference type="PROSITE" id="PS51257">
    <property type="entry name" value="PROKAR_LIPOPROTEIN"/>
    <property type="match status" value="1"/>
</dbReference>
<keyword evidence="1" id="KW-0732">Signal</keyword>
<organism evidence="2 3">
    <name type="scientific">Corynebacterium genitalium ATCC 33030</name>
    <dbReference type="NCBI Taxonomy" id="585529"/>
    <lineage>
        <taxon>Bacteria</taxon>
        <taxon>Bacillati</taxon>
        <taxon>Actinomycetota</taxon>
        <taxon>Actinomycetes</taxon>
        <taxon>Mycobacteriales</taxon>
        <taxon>Corynebacteriaceae</taxon>
        <taxon>Corynebacterium</taxon>
    </lineage>
</organism>
<proteinExistence type="predicted"/>
<dbReference type="HOGENOM" id="CLU_122301_1_0_11"/>
<keyword evidence="3" id="KW-1185">Reference proteome</keyword>
<dbReference type="EMBL" id="ACLJ02000001">
    <property type="protein sequence ID" value="EFK55635.1"/>
    <property type="molecule type" value="Genomic_DNA"/>
</dbReference>
<feature type="chain" id="PRO_5003108247" description="DUF306 domain-containing protein" evidence="1">
    <location>
        <begin position="28"/>
        <end position="150"/>
    </location>
</feature>
<evidence type="ECO:0008006" key="4">
    <source>
        <dbReference type="Google" id="ProtNLM"/>
    </source>
</evidence>
<sequence length="150" mass="15570">MKRGAAAIAVAAAAALAGCSAPTHPLAGTTWEIVAVYTDPDFPGDVPLDAAGRAVIVFGRESLTARTGCAPLQAGASISDSDVQLRGVTTGKLDSDCAGGSRRLHTQLSEILVPDAEFDLRRYGEDEITLTARRGDGIDLNPPTIRLVAR</sequence>